<keyword evidence="3" id="KW-1185">Reference proteome</keyword>
<dbReference type="EMBL" id="BLLK01000038">
    <property type="protein sequence ID" value="GFH49894.1"/>
    <property type="molecule type" value="Genomic_DNA"/>
</dbReference>
<sequence>MDNKSTPYAYSISKIGSTYKPTMKPGDIIEYRDYLFQTPCFALVTDVHPNREHPIFCDEIAHFSLHGSYHTYTSFSDFKRVAELKPDGHHVPITHPGELLWKDKDGFNYLKGSLKKDYVIPDMFNSFVNDVAEAWSDTKKRASSYSTSQHYSSTVKVQNSLGHIYDASQLKQASESPDNFNSFANDVGTVWSDIPEKRASSYSATGDDSKIDVQNSLGHIYNTAPLKPAPKPPIFLLSDSEDSSQEGDFVSFHTKRTKNSGPYSSKPSGSGSASKPSASKSHLVKLALQRNICWL</sequence>
<dbReference type="Proteomes" id="UP001054902">
    <property type="component" value="Unassembled WGS sequence"/>
</dbReference>
<organism evidence="2 3">
    <name type="scientific">Chaetoceros tenuissimus</name>
    <dbReference type="NCBI Taxonomy" id="426638"/>
    <lineage>
        <taxon>Eukaryota</taxon>
        <taxon>Sar</taxon>
        <taxon>Stramenopiles</taxon>
        <taxon>Ochrophyta</taxon>
        <taxon>Bacillariophyta</taxon>
        <taxon>Coscinodiscophyceae</taxon>
        <taxon>Chaetocerotophycidae</taxon>
        <taxon>Chaetocerotales</taxon>
        <taxon>Chaetocerotaceae</taxon>
        <taxon>Chaetoceros</taxon>
    </lineage>
</organism>
<proteinExistence type="predicted"/>
<protein>
    <submittedName>
        <fullName evidence="2">Uncharacterized protein</fullName>
    </submittedName>
</protein>
<evidence type="ECO:0000313" key="2">
    <source>
        <dbReference type="EMBL" id="GFH49894.1"/>
    </source>
</evidence>
<gene>
    <name evidence="2" type="ORF">CTEN210_06370</name>
</gene>
<feature type="compositionally biased region" description="Low complexity" evidence="1">
    <location>
        <begin position="260"/>
        <end position="281"/>
    </location>
</feature>
<name>A0AAD3H4R2_9STRA</name>
<accession>A0AAD3H4R2</accession>
<evidence type="ECO:0000313" key="3">
    <source>
        <dbReference type="Proteomes" id="UP001054902"/>
    </source>
</evidence>
<comment type="caution">
    <text evidence="2">The sequence shown here is derived from an EMBL/GenBank/DDBJ whole genome shotgun (WGS) entry which is preliminary data.</text>
</comment>
<feature type="region of interest" description="Disordered" evidence="1">
    <location>
        <begin position="246"/>
        <end position="281"/>
    </location>
</feature>
<dbReference type="AlphaFoldDB" id="A0AAD3H4R2"/>
<reference evidence="2 3" key="1">
    <citation type="journal article" date="2021" name="Sci. Rep.">
        <title>The genome of the diatom Chaetoceros tenuissimus carries an ancient integrated fragment of an extant virus.</title>
        <authorList>
            <person name="Hongo Y."/>
            <person name="Kimura K."/>
            <person name="Takaki Y."/>
            <person name="Yoshida Y."/>
            <person name="Baba S."/>
            <person name="Kobayashi G."/>
            <person name="Nagasaki K."/>
            <person name="Hano T."/>
            <person name="Tomaru Y."/>
        </authorList>
    </citation>
    <scope>NUCLEOTIDE SEQUENCE [LARGE SCALE GENOMIC DNA]</scope>
    <source>
        <strain evidence="2 3">NIES-3715</strain>
    </source>
</reference>
<evidence type="ECO:0000256" key="1">
    <source>
        <dbReference type="SAM" id="MobiDB-lite"/>
    </source>
</evidence>